<name>A0AAU9LV62_9ASTR</name>
<accession>A0AAU9LV62</accession>
<comment type="caution">
    <text evidence="2">The sequence shown here is derived from an EMBL/GenBank/DDBJ whole genome shotgun (WGS) entry which is preliminary data.</text>
</comment>
<dbReference type="Proteomes" id="UP001157418">
    <property type="component" value="Unassembled WGS sequence"/>
</dbReference>
<evidence type="ECO:0000259" key="1">
    <source>
        <dbReference type="PROSITE" id="PS50858"/>
    </source>
</evidence>
<dbReference type="PANTHER" id="PTHR31923">
    <property type="entry name" value="BSD DOMAIN-CONTAINING PROTEIN"/>
    <property type="match status" value="1"/>
</dbReference>
<dbReference type="PANTHER" id="PTHR31923:SF4">
    <property type="entry name" value="BSD DOMAIN-CONTAINING PROTEIN"/>
    <property type="match status" value="1"/>
</dbReference>
<dbReference type="InterPro" id="IPR005607">
    <property type="entry name" value="BSD_dom"/>
</dbReference>
<organism evidence="2 3">
    <name type="scientific">Lactuca virosa</name>
    <dbReference type="NCBI Taxonomy" id="75947"/>
    <lineage>
        <taxon>Eukaryota</taxon>
        <taxon>Viridiplantae</taxon>
        <taxon>Streptophyta</taxon>
        <taxon>Embryophyta</taxon>
        <taxon>Tracheophyta</taxon>
        <taxon>Spermatophyta</taxon>
        <taxon>Magnoliopsida</taxon>
        <taxon>eudicotyledons</taxon>
        <taxon>Gunneridae</taxon>
        <taxon>Pentapetalae</taxon>
        <taxon>asterids</taxon>
        <taxon>campanulids</taxon>
        <taxon>Asterales</taxon>
        <taxon>Asteraceae</taxon>
        <taxon>Cichorioideae</taxon>
        <taxon>Cichorieae</taxon>
        <taxon>Lactucinae</taxon>
        <taxon>Lactuca</taxon>
    </lineage>
</organism>
<dbReference type="SMART" id="SM00751">
    <property type="entry name" value="BSD"/>
    <property type="match status" value="1"/>
</dbReference>
<protein>
    <recommendedName>
        <fullName evidence="1">BSD domain-containing protein</fullName>
    </recommendedName>
</protein>
<evidence type="ECO:0000313" key="2">
    <source>
        <dbReference type="EMBL" id="CAH1417206.1"/>
    </source>
</evidence>
<dbReference type="SUPFAM" id="SSF140383">
    <property type="entry name" value="BSD domain-like"/>
    <property type="match status" value="1"/>
</dbReference>
<feature type="domain" description="BSD" evidence="1">
    <location>
        <begin position="61"/>
        <end position="113"/>
    </location>
</feature>
<proteinExistence type="predicted"/>
<gene>
    <name evidence="2" type="ORF">LVIROSA_LOCUS4909</name>
</gene>
<keyword evidence="3" id="KW-1185">Reference proteome</keyword>
<dbReference type="InterPro" id="IPR035925">
    <property type="entry name" value="BSD_dom_sf"/>
</dbReference>
<dbReference type="Gene3D" id="1.10.3970.10">
    <property type="entry name" value="BSD domain"/>
    <property type="match status" value="1"/>
</dbReference>
<dbReference type="EMBL" id="CAKMRJ010000002">
    <property type="protein sequence ID" value="CAH1417206.1"/>
    <property type="molecule type" value="Genomic_DNA"/>
</dbReference>
<sequence length="158" mass="17930">MGHVLRKGGDITSLYLIADYDSTNSDGVVGVTDEVVAFAMDIAMHLEIWLDFPFPNDEDDDEDFHMSDAQQDHVLAIKDLVPSLSALRIKLCPDYMRKITFWKIYIYSFASDTRTQCCQTSFNTQDFHLSDAQQDHPLAIEDLVPGLSAFRIKHCPNL</sequence>
<dbReference type="Pfam" id="PF03909">
    <property type="entry name" value="BSD"/>
    <property type="match status" value="1"/>
</dbReference>
<dbReference type="AlphaFoldDB" id="A0AAU9LV62"/>
<evidence type="ECO:0000313" key="3">
    <source>
        <dbReference type="Proteomes" id="UP001157418"/>
    </source>
</evidence>
<reference evidence="2 3" key="1">
    <citation type="submission" date="2022-01" db="EMBL/GenBank/DDBJ databases">
        <authorList>
            <person name="Xiong W."/>
            <person name="Schranz E."/>
        </authorList>
    </citation>
    <scope>NUCLEOTIDE SEQUENCE [LARGE SCALE GENOMIC DNA]</scope>
</reference>
<dbReference type="PROSITE" id="PS50858">
    <property type="entry name" value="BSD"/>
    <property type="match status" value="1"/>
</dbReference>